<dbReference type="EMBL" id="QRIS01000005">
    <property type="protein sequence ID" value="RHG87286.1"/>
    <property type="molecule type" value="Genomic_DNA"/>
</dbReference>
<evidence type="ECO:0000313" key="2">
    <source>
        <dbReference type="EMBL" id="NSI20687.1"/>
    </source>
</evidence>
<accession>A0A3E4K5Q9</accession>
<sequence>MDMNYEKMIAVNRIESEQKIKLATMAIEQLIERGEYPSVTLLVKKTGLSRGFFYKNPEVRSRLDAAVQSPNVSCRRIWSESKDSKNDNTEALQMEIMEYKVRNRSLSQENEELRGQIEELKVQVEKLKSRIKKKELSMLKKL</sequence>
<organism evidence="3 6">
    <name type="scientific">Mediterraneibacter gnavus</name>
    <name type="common">Ruminococcus gnavus</name>
    <dbReference type="NCBI Taxonomy" id="33038"/>
    <lineage>
        <taxon>Bacteria</taxon>
        <taxon>Bacillati</taxon>
        <taxon>Bacillota</taxon>
        <taxon>Clostridia</taxon>
        <taxon>Lachnospirales</taxon>
        <taxon>Lachnospiraceae</taxon>
        <taxon>Mediterraneibacter</taxon>
    </lineage>
</organism>
<evidence type="ECO:0000313" key="6">
    <source>
        <dbReference type="Proteomes" id="UP000284472"/>
    </source>
</evidence>
<dbReference type="Proteomes" id="UP000283981">
    <property type="component" value="Unassembled WGS sequence"/>
</dbReference>
<reference evidence="5 6" key="1">
    <citation type="submission" date="2018-08" db="EMBL/GenBank/DDBJ databases">
        <title>A genome reference for cultivated species of the human gut microbiota.</title>
        <authorList>
            <person name="Zou Y."/>
            <person name="Xue W."/>
            <person name="Luo G."/>
        </authorList>
    </citation>
    <scope>NUCLEOTIDE SEQUENCE [LARGE SCALE GENOMIC DNA]</scope>
    <source>
        <strain evidence="4 5">AM21-18</strain>
        <strain evidence="3 6">AM32-6</strain>
    </source>
</reference>
<dbReference type="Proteomes" id="UP000284472">
    <property type="component" value="Unassembled WGS sequence"/>
</dbReference>
<name>A0A3E4K5Q9_MEDGN</name>
<dbReference type="EMBL" id="QSIR01000018">
    <property type="protein sequence ID" value="RHD04643.1"/>
    <property type="molecule type" value="Genomic_DNA"/>
</dbReference>
<reference evidence="2" key="3">
    <citation type="submission" date="2020-02" db="EMBL/GenBank/DDBJ databases">
        <authorList>
            <person name="Littmann E."/>
            <person name="Sorbara M."/>
        </authorList>
    </citation>
    <scope>NUCLEOTIDE SEQUENCE</scope>
    <source>
        <strain evidence="2">MSK.22.53</strain>
    </source>
</reference>
<dbReference type="AlphaFoldDB" id="A0A3E4K5Q9"/>
<comment type="caution">
    <text evidence="3">The sequence shown here is derived from an EMBL/GenBank/DDBJ whole genome shotgun (WGS) entry which is preliminary data.</text>
</comment>
<feature type="coiled-coil region" evidence="1">
    <location>
        <begin position="89"/>
        <end position="137"/>
    </location>
</feature>
<proteinExistence type="predicted"/>
<keyword evidence="1" id="KW-0175">Coiled coil</keyword>
<dbReference type="Pfam" id="PF19776">
    <property type="entry name" value="DUF6262"/>
    <property type="match status" value="1"/>
</dbReference>
<dbReference type="EMBL" id="JAAIRM010000039">
    <property type="protein sequence ID" value="NSI20687.1"/>
    <property type="molecule type" value="Genomic_DNA"/>
</dbReference>
<dbReference type="InterPro" id="IPR046229">
    <property type="entry name" value="TnpC-like"/>
</dbReference>
<gene>
    <name evidence="4" type="ORF">DW243_04040</name>
    <name evidence="3" type="ORF">DW812_11870</name>
    <name evidence="2" type="ORF">G4958_15360</name>
</gene>
<evidence type="ECO:0008006" key="7">
    <source>
        <dbReference type="Google" id="ProtNLM"/>
    </source>
</evidence>
<evidence type="ECO:0000313" key="4">
    <source>
        <dbReference type="EMBL" id="RHG87286.1"/>
    </source>
</evidence>
<reference evidence="2" key="2">
    <citation type="journal article" date="2020" name="Cell Host Microbe">
        <title>Functional and Genomic Variation between Human-Derived Isolates of Lachnospiraceae Reveals Inter- and Intra-Species Diversity.</title>
        <authorList>
            <person name="Sorbara M.T."/>
            <person name="Littmann E.R."/>
            <person name="Fontana E."/>
            <person name="Moody T.U."/>
            <person name="Kohout C.E."/>
            <person name="Gjonbalaj M."/>
            <person name="Eaton V."/>
            <person name="Seok R."/>
            <person name="Leiner I.M."/>
            <person name="Pamer E.G."/>
        </authorList>
    </citation>
    <scope>NUCLEOTIDE SEQUENCE</scope>
    <source>
        <strain evidence="2">MSK.22.53</strain>
    </source>
</reference>
<evidence type="ECO:0000313" key="5">
    <source>
        <dbReference type="Proteomes" id="UP000283981"/>
    </source>
</evidence>
<protein>
    <recommendedName>
        <fullName evidence="7">Transposase</fullName>
    </recommendedName>
</protein>
<evidence type="ECO:0000313" key="3">
    <source>
        <dbReference type="EMBL" id="RHD04643.1"/>
    </source>
</evidence>
<evidence type="ECO:0000256" key="1">
    <source>
        <dbReference type="SAM" id="Coils"/>
    </source>
</evidence>
<dbReference type="Proteomes" id="UP001296643">
    <property type="component" value="Unassembled WGS sequence"/>
</dbReference>